<protein>
    <recommendedName>
        <fullName evidence="3">Nucleotidyl transferase AbiEii/AbiGii toxin family protein</fullName>
    </recommendedName>
</protein>
<keyword evidence="2" id="KW-1185">Reference proteome</keyword>
<dbReference type="Proteomes" id="UP001428290">
    <property type="component" value="Unassembled WGS sequence"/>
</dbReference>
<evidence type="ECO:0000313" key="2">
    <source>
        <dbReference type="Proteomes" id="UP001428290"/>
    </source>
</evidence>
<dbReference type="EMBL" id="BAABRU010000061">
    <property type="protein sequence ID" value="GAA5531555.1"/>
    <property type="molecule type" value="Genomic_DNA"/>
</dbReference>
<proteinExistence type="predicted"/>
<sequence>MARLTIGLRRSMTTMVIATLRVTTVFDDLAIPYFIGGSMAGIFYGEYRLTQDTDIVADIQEDHISRLVDRLSADFYIQAHEILAALESRAIPDLPADFRPCFNLIHWETGFKIDVFLATHRPFEVAEFQRRIRAILQTDPEQTAYIASAEDIILAKLEWHQLGGSLAPQQWRDVVSIMVIHGQQLDHAYLSAWATRLGLRDLVDAARAAGQAITDESR</sequence>
<evidence type="ECO:0000313" key="1">
    <source>
        <dbReference type="EMBL" id="GAA5531555.1"/>
    </source>
</evidence>
<dbReference type="SUPFAM" id="SSF81301">
    <property type="entry name" value="Nucleotidyltransferase"/>
    <property type="match status" value="1"/>
</dbReference>
<dbReference type="InterPro" id="IPR043519">
    <property type="entry name" value="NT_sf"/>
</dbReference>
<organism evidence="1 2">
    <name type="scientific">Herpetosiphon gulosus</name>
    <dbReference type="NCBI Taxonomy" id="1973496"/>
    <lineage>
        <taxon>Bacteria</taxon>
        <taxon>Bacillati</taxon>
        <taxon>Chloroflexota</taxon>
        <taxon>Chloroflexia</taxon>
        <taxon>Herpetosiphonales</taxon>
        <taxon>Herpetosiphonaceae</taxon>
        <taxon>Herpetosiphon</taxon>
    </lineage>
</organism>
<name>A0ABP9X838_9CHLR</name>
<comment type="caution">
    <text evidence="1">The sequence shown here is derived from an EMBL/GenBank/DDBJ whole genome shotgun (WGS) entry which is preliminary data.</text>
</comment>
<dbReference type="Gene3D" id="3.30.460.40">
    <property type="match status" value="1"/>
</dbReference>
<gene>
    <name evidence="1" type="ORF">Hgul01_05380</name>
</gene>
<accession>A0ABP9X838</accession>
<evidence type="ECO:0008006" key="3">
    <source>
        <dbReference type="Google" id="ProtNLM"/>
    </source>
</evidence>
<reference evidence="1 2" key="1">
    <citation type="submission" date="2024-02" db="EMBL/GenBank/DDBJ databases">
        <title>Herpetosiphon gulosus NBRC 112829.</title>
        <authorList>
            <person name="Ichikawa N."/>
            <person name="Katano-Makiyama Y."/>
            <person name="Hidaka K."/>
        </authorList>
    </citation>
    <scope>NUCLEOTIDE SEQUENCE [LARGE SCALE GENOMIC DNA]</scope>
    <source>
        <strain evidence="1 2">NBRC 112829</strain>
    </source>
</reference>